<sequence>MAPQDWQGTQERRRRLLADLRRRLPVASTVTDLRRALADVDLCRTIGPGPLPQAFERDLNQLDARFGWQLYEALPQPDADAVLANVLRAFEILVDTPAGVVPPLVQEYLRRSGRTGDPGSVHPLSAALHPGPADEDLFSLCRDVLRARHRIAAREGPAEYHATALELSSALGRRFRMTGLIDDLHDAHRWAWHALHPRNPTVGSVTHVVRQTASVWLNSGRETRAQAALQLADALLSTLPASAAGRRELADAAGLLADIRRSYLFAAQAQRSVDPVVISHVRPTTSAGIQAVAWLNAAAQLRQRYRDRPDPALLDEAIGLLERSCAVNDGDPVLTASAARNLGLALLTRRESGRGSADDLDRAITSLRTAVAVDDPTDAAVSHNLLADALFQRFSHSGRPEDLTDAIEHTSTVLADVAPQQVKISCLNTRMRALNARFHVTDDHADLDGAIAAGRRAEAEAGTEQLPMVLVNLGYALLARFEVRSDPTDLHAAERAGRRAVGLTGPDHPERHVRLTCLGNTLLVRYRRRADVDVLEEASAIFDAALEHASARGLPDSVERLNVGEVLRERWSATGDEAALHDAVRHHRLVAARPGPAGDRCSAMLALALDLQERFEITHDPADLREAVDWVERAAGHGGDPFLVRVRLGAALHSQHRAEPATRLLLRAVQVLREARDLATVGSHRWHAATVDLGRLLTDVADRVESSEAVAEALRITGEALSVANDDLERDGLLQVRCLARITQFECTGGLDDLASALVAARQRLTIAPPASRDEAAVDLGGLLRQRYERLGDAADLAEAISLAEHVLDRVPAARPLLVTCLRLQYRRTGVDRDINRAVEVGRTCLHTHDLRNRPTSYSEYGLALLTRYEARADPRDLDAAIDAFGTAVDTCPEDDARRRSFLNNLGLALQQRHASLRSTRDLVDGVLRLRQAITATPATHPDRPLYLWNLGNALRKRHEALGGQSDADEAVSTLTEAVDLTAVDDPARATRMADLCGALFRLAIARSSRPRVEQAVRVGREAVATAAPDDPRRSRHHNNLAVALLGLYRLTGEGRDAILDEAIDAARVAVTTTPDGHAELAGRLHTLSGLLDRRIQSSATALDLAEALDTAQQSVDLLRPGSPERPNYLIGLANVHQSKHERLGDLAAAETAIRIWQEVIASEDAHTGIRLDGVTYLADATYGSERPALAARALAAGVRLLADSAWPGLDETSRRHQLTRWPLIAADAAGSALAADAGQPTAATAEHAVELLDEGRCVLWGQLLATRSDITDLARAEPGIAERMGRIRTELAASAVPDPTALT</sequence>
<name>A0A8J4DW92_9ACTN</name>
<protein>
    <recommendedName>
        <fullName evidence="3">Tetratricopeptide repeat protein</fullName>
    </recommendedName>
</protein>
<dbReference type="EMBL" id="BOPF01000071">
    <property type="protein sequence ID" value="GIJ52271.1"/>
    <property type="molecule type" value="Genomic_DNA"/>
</dbReference>
<gene>
    <name evidence="1" type="ORF">Val02_91570</name>
</gene>
<dbReference type="SUPFAM" id="SSF48452">
    <property type="entry name" value="TPR-like"/>
    <property type="match status" value="2"/>
</dbReference>
<dbReference type="RefSeq" id="WP_203905668.1">
    <property type="nucleotide sequence ID" value="NZ_BOPF01000071.1"/>
</dbReference>
<dbReference type="Proteomes" id="UP000619260">
    <property type="component" value="Unassembled WGS sequence"/>
</dbReference>
<proteinExistence type="predicted"/>
<evidence type="ECO:0000313" key="2">
    <source>
        <dbReference type="Proteomes" id="UP000619260"/>
    </source>
</evidence>
<dbReference type="Gene3D" id="1.25.40.10">
    <property type="entry name" value="Tetratricopeptide repeat domain"/>
    <property type="match status" value="3"/>
</dbReference>
<keyword evidence="2" id="KW-1185">Reference proteome</keyword>
<reference evidence="1" key="1">
    <citation type="submission" date="2021-01" db="EMBL/GenBank/DDBJ databases">
        <title>Whole genome shotgun sequence of Virgisporangium aliadipatigenens NBRC 105644.</title>
        <authorList>
            <person name="Komaki H."/>
            <person name="Tamura T."/>
        </authorList>
    </citation>
    <scope>NUCLEOTIDE SEQUENCE</scope>
    <source>
        <strain evidence="1">NBRC 105644</strain>
    </source>
</reference>
<dbReference type="InterPro" id="IPR011990">
    <property type="entry name" value="TPR-like_helical_dom_sf"/>
</dbReference>
<evidence type="ECO:0008006" key="3">
    <source>
        <dbReference type="Google" id="ProtNLM"/>
    </source>
</evidence>
<accession>A0A8J4DW92</accession>
<evidence type="ECO:0000313" key="1">
    <source>
        <dbReference type="EMBL" id="GIJ52271.1"/>
    </source>
</evidence>
<organism evidence="1 2">
    <name type="scientific">Virgisporangium aliadipatigenens</name>
    <dbReference type="NCBI Taxonomy" id="741659"/>
    <lineage>
        <taxon>Bacteria</taxon>
        <taxon>Bacillati</taxon>
        <taxon>Actinomycetota</taxon>
        <taxon>Actinomycetes</taxon>
        <taxon>Micromonosporales</taxon>
        <taxon>Micromonosporaceae</taxon>
        <taxon>Virgisporangium</taxon>
    </lineage>
</organism>
<comment type="caution">
    <text evidence="1">The sequence shown here is derived from an EMBL/GenBank/DDBJ whole genome shotgun (WGS) entry which is preliminary data.</text>
</comment>